<dbReference type="InterPro" id="IPR022663">
    <property type="entry name" value="DapB_C"/>
</dbReference>
<dbReference type="EC" id="1.17.1.8" evidence="10 13"/>
<comment type="subunit">
    <text evidence="13">Homotetramer.</text>
</comment>
<evidence type="ECO:0000313" key="16">
    <source>
        <dbReference type="EMBL" id="RUO41423.1"/>
    </source>
</evidence>
<feature type="domain" description="Dihydrodipicolinate reductase C-terminal" evidence="15">
    <location>
        <begin position="120"/>
        <end position="253"/>
    </location>
</feature>
<feature type="binding site" evidence="13">
    <location>
        <begin position="114"/>
        <end position="117"/>
    </location>
    <ligand>
        <name>NAD(+)</name>
        <dbReference type="ChEBI" id="CHEBI:57540"/>
    </ligand>
</feature>
<comment type="caution">
    <text evidence="13">Lacks conserved residue(s) required for the propagation of feature annotation.</text>
</comment>
<dbReference type="Gene3D" id="3.40.50.720">
    <property type="entry name" value="NAD(P)-binding Rossmann-like Domain"/>
    <property type="match status" value="1"/>
</dbReference>
<dbReference type="GO" id="GO:0016726">
    <property type="term" value="F:oxidoreductase activity, acting on CH or CH2 groups, NAD or NADP as acceptor"/>
    <property type="evidence" value="ECO:0007669"/>
    <property type="project" value="UniProtKB-UniRule"/>
</dbReference>
<keyword evidence="17" id="KW-1185">Reference proteome</keyword>
<dbReference type="GO" id="GO:0050661">
    <property type="term" value="F:NADP binding"/>
    <property type="evidence" value="ECO:0007669"/>
    <property type="project" value="UniProtKB-UniRule"/>
</dbReference>
<comment type="caution">
    <text evidence="16">The sequence shown here is derived from an EMBL/GenBank/DDBJ whole genome shotgun (WGS) entry which is preliminary data.</text>
</comment>
<dbReference type="EMBL" id="PIPR01000001">
    <property type="protein sequence ID" value="RUO41423.1"/>
    <property type="molecule type" value="Genomic_DNA"/>
</dbReference>
<dbReference type="RefSeq" id="WP_169930159.1">
    <property type="nucleotide sequence ID" value="NZ_PIPR01000001.1"/>
</dbReference>
<feature type="domain" description="Dihydrodipicolinate reductase N-terminal" evidence="14">
    <location>
        <begin position="1"/>
        <end position="116"/>
    </location>
</feature>
<evidence type="ECO:0000256" key="6">
    <source>
        <dbReference type="ARBA" id="ARBA00023002"/>
    </source>
</evidence>
<dbReference type="Pfam" id="PF05173">
    <property type="entry name" value="DapB_C"/>
    <property type="match status" value="1"/>
</dbReference>
<dbReference type="GO" id="GO:0008839">
    <property type="term" value="F:4-hydroxy-tetrahydrodipicolinate reductase"/>
    <property type="evidence" value="ECO:0007669"/>
    <property type="project" value="UniProtKB-UniRule"/>
</dbReference>
<evidence type="ECO:0000259" key="15">
    <source>
        <dbReference type="Pfam" id="PF05173"/>
    </source>
</evidence>
<dbReference type="PROSITE" id="PS01298">
    <property type="entry name" value="DAPB"/>
    <property type="match status" value="1"/>
</dbReference>
<evidence type="ECO:0000256" key="3">
    <source>
        <dbReference type="ARBA" id="ARBA00022605"/>
    </source>
</evidence>
<evidence type="ECO:0000256" key="1">
    <source>
        <dbReference type="ARBA" id="ARBA00006642"/>
    </source>
</evidence>
<dbReference type="InterPro" id="IPR036291">
    <property type="entry name" value="NAD(P)-bd_dom_sf"/>
</dbReference>
<evidence type="ECO:0000259" key="14">
    <source>
        <dbReference type="Pfam" id="PF01113"/>
    </source>
</evidence>
<keyword evidence="3 13" id="KW-0028">Amino-acid biosynthesis</keyword>
<dbReference type="PIRSF" id="PIRSF000161">
    <property type="entry name" value="DHPR"/>
    <property type="match status" value="1"/>
</dbReference>
<dbReference type="NCBIfam" id="TIGR00036">
    <property type="entry name" value="dapB"/>
    <property type="match status" value="1"/>
</dbReference>
<dbReference type="GO" id="GO:0051287">
    <property type="term" value="F:NAD binding"/>
    <property type="evidence" value="ECO:0007669"/>
    <property type="project" value="UniProtKB-UniRule"/>
</dbReference>
<dbReference type="Pfam" id="PF01113">
    <property type="entry name" value="DapB_N"/>
    <property type="match status" value="1"/>
</dbReference>
<dbReference type="AlphaFoldDB" id="A0A7Z7ETT5"/>
<dbReference type="HAMAP" id="MF_00102">
    <property type="entry name" value="DapB"/>
    <property type="match status" value="1"/>
</dbReference>
<dbReference type="InterPro" id="IPR000846">
    <property type="entry name" value="DapB_N"/>
</dbReference>
<dbReference type="SUPFAM" id="SSF55347">
    <property type="entry name" value="Glyceraldehyde-3-phosphate dehydrogenase-like, C-terminal domain"/>
    <property type="match status" value="1"/>
</dbReference>
<comment type="caution">
    <text evidence="13">Was originally thought to be a dihydrodipicolinate reductase (DHDPR), catalyzing the conversion of dihydrodipicolinate to tetrahydrodipicolinate. However, it was shown in E.coli that the substrate of the enzymatic reaction is not dihydrodipicolinate (DHDP) but in fact (2S,4S)-4-hydroxy-2,3,4,5-tetrahydrodipicolinic acid (HTPA), the product released by the DapA-catalyzed reaction.</text>
</comment>
<keyword evidence="6 13" id="KW-0560">Oxidoreductase</keyword>
<feature type="binding site" evidence="13">
    <location>
        <position position="39"/>
    </location>
    <ligand>
        <name>NADP(+)</name>
        <dbReference type="ChEBI" id="CHEBI:58349"/>
    </ligand>
</feature>
<evidence type="ECO:0000256" key="11">
    <source>
        <dbReference type="ARBA" id="ARBA00049080"/>
    </source>
</evidence>
<evidence type="ECO:0000256" key="4">
    <source>
        <dbReference type="ARBA" id="ARBA00022857"/>
    </source>
</evidence>
<dbReference type="Proteomes" id="UP000287766">
    <property type="component" value="Unassembled WGS sequence"/>
</dbReference>
<dbReference type="CDD" id="cd02274">
    <property type="entry name" value="DHDPR_N"/>
    <property type="match status" value="1"/>
</dbReference>
<comment type="pathway">
    <text evidence="9 13">Amino-acid biosynthesis; L-lysine biosynthesis via DAP pathway; (S)-tetrahydrodipicolinate from L-aspartate: step 4/4.</text>
</comment>
<dbReference type="InterPro" id="IPR023940">
    <property type="entry name" value="DHDPR_bac"/>
</dbReference>
<evidence type="ECO:0000256" key="2">
    <source>
        <dbReference type="ARBA" id="ARBA00022490"/>
    </source>
</evidence>
<evidence type="ECO:0000256" key="12">
    <source>
        <dbReference type="ARBA" id="ARBA00049396"/>
    </source>
</evidence>
<evidence type="ECO:0000256" key="13">
    <source>
        <dbReference type="HAMAP-Rule" id="MF_00102"/>
    </source>
</evidence>
<dbReference type="GO" id="GO:0019877">
    <property type="term" value="P:diaminopimelate biosynthetic process"/>
    <property type="evidence" value="ECO:0007669"/>
    <property type="project" value="UniProtKB-UniRule"/>
</dbReference>
<keyword evidence="7 13" id="KW-0520">NAD</keyword>
<feature type="binding site" evidence="13">
    <location>
        <position position="147"/>
    </location>
    <ligand>
        <name>(S)-2,3,4,5-tetrahydrodipicolinate</name>
        <dbReference type="ChEBI" id="CHEBI:16845"/>
    </ligand>
</feature>
<sequence>MRIGVFGASGRMGQAVLRELDDTAGVSAAAALVHAHSSRLGDFATDELQYQTAQDIEPEQVDGLIDFSLPAALSENIATAERLQVPLVVCTTGLNEAQQQQLQQAAQHIPVLYAANTSLGVTLLKELVAIASRALPAADIEIVEAHHSAKRDAPSGTAILLGQAAAQGRQQDHAAVSAGLRAEGIREPGSIGYAAIRAGDIIGEHTVYLVQAGERVELTHRVSNRQVFAAGAVHAVRWLENKQAGFYEMNDVLNLHFALESEGKATDKIG</sequence>
<evidence type="ECO:0000256" key="10">
    <source>
        <dbReference type="ARBA" id="ARBA00038983"/>
    </source>
</evidence>
<proteinExistence type="inferred from homology"/>
<accession>A0A7Z7ETT5</accession>
<dbReference type="UniPathway" id="UPA00034">
    <property type="reaction ID" value="UER00018"/>
</dbReference>
<evidence type="ECO:0000313" key="17">
    <source>
        <dbReference type="Proteomes" id="UP000287766"/>
    </source>
</evidence>
<feature type="binding site" evidence="13">
    <location>
        <begin position="90"/>
        <end position="92"/>
    </location>
    <ligand>
        <name>NAD(+)</name>
        <dbReference type="ChEBI" id="CHEBI:57540"/>
    </ligand>
</feature>
<keyword evidence="4 13" id="KW-0521">NADP</keyword>
<dbReference type="GO" id="GO:0005829">
    <property type="term" value="C:cytosol"/>
    <property type="evidence" value="ECO:0007669"/>
    <property type="project" value="TreeGrafter"/>
</dbReference>
<comment type="similarity">
    <text evidence="1 13">Belongs to the DapB family.</text>
</comment>
<comment type="subcellular location">
    <subcellularLocation>
        <location evidence="13">Cytoplasm</location>
    </subcellularLocation>
</comment>
<keyword evidence="8 13" id="KW-0457">Lysine biosynthesis</keyword>
<dbReference type="GO" id="GO:0009089">
    <property type="term" value="P:lysine biosynthetic process via diaminopimelate"/>
    <property type="evidence" value="ECO:0007669"/>
    <property type="project" value="UniProtKB-UniRule"/>
</dbReference>
<evidence type="ECO:0000256" key="5">
    <source>
        <dbReference type="ARBA" id="ARBA00022915"/>
    </source>
</evidence>
<feature type="binding site" evidence="13">
    <location>
        <begin position="7"/>
        <end position="12"/>
    </location>
    <ligand>
        <name>NAD(+)</name>
        <dbReference type="ChEBI" id="CHEBI:57540"/>
    </ligand>
</feature>
<feature type="active site" description="Proton donor/acceptor" evidence="13">
    <location>
        <position position="146"/>
    </location>
</feature>
<feature type="binding site" evidence="13">
    <location>
        <begin position="156"/>
        <end position="157"/>
    </location>
    <ligand>
        <name>(S)-2,3,4,5-tetrahydrodipicolinate</name>
        <dbReference type="ChEBI" id="CHEBI:16845"/>
    </ligand>
</feature>
<keyword evidence="5 13" id="KW-0220">Diaminopimelate biosynthesis</keyword>
<dbReference type="PANTHER" id="PTHR20836:SF0">
    <property type="entry name" value="4-HYDROXY-TETRAHYDRODIPICOLINATE REDUCTASE 1, CHLOROPLASTIC-RELATED"/>
    <property type="match status" value="1"/>
</dbReference>
<feature type="active site" description="Proton donor" evidence="13">
    <location>
        <position position="150"/>
    </location>
</feature>
<dbReference type="PANTHER" id="PTHR20836">
    <property type="entry name" value="DIHYDRODIPICOLINATE REDUCTASE"/>
    <property type="match status" value="1"/>
</dbReference>
<protein>
    <recommendedName>
        <fullName evidence="10 13">4-hydroxy-tetrahydrodipicolinate reductase</fullName>
        <shortName evidence="13">HTPA reductase</shortName>
        <ecNumber evidence="10 13">1.17.1.8</ecNumber>
    </recommendedName>
</protein>
<comment type="catalytic activity">
    <reaction evidence="12 13">
        <text>(S)-2,3,4,5-tetrahydrodipicolinate + NAD(+) + H2O = (2S,4S)-4-hydroxy-2,3,4,5-tetrahydrodipicolinate + NADH + H(+)</text>
        <dbReference type="Rhea" id="RHEA:35323"/>
        <dbReference type="ChEBI" id="CHEBI:15377"/>
        <dbReference type="ChEBI" id="CHEBI:15378"/>
        <dbReference type="ChEBI" id="CHEBI:16845"/>
        <dbReference type="ChEBI" id="CHEBI:57540"/>
        <dbReference type="ChEBI" id="CHEBI:57945"/>
        <dbReference type="ChEBI" id="CHEBI:67139"/>
        <dbReference type="EC" id="1.17.1.8"/>
    </reaction>
</comment>
<organism evidence="16 17">
    <name type="scientific">Pseudidiomarina aestuarii</name>
    <dbReference type="NCBI Taxonomy" id="624146"/>
    <lineage>
        <taxon>Bacteria</taxon>
        <taxon>Pseudomonadati</taxon>
        <taxon>Pseudomonadota</taxon>
        <taxon>Gammaproteobacteria</taxon>
        <taxon>Alteromonadales</taxon>
        <taxon>Idiomarinaceae</taxon>
        <taxon>Pseudidiomarina</taxon>
    </lineage>
</organism>
<dbReference type="Gene3D" id="3.30.360.10">
    <property type="entry name" value="Dihydrodipicolinate Reductase, domain 2"/>
    <property type="match status" value="1"/>
</dbReference>
<dbReference type="SUPFAM" id="SSF51735">
    <property type="entry name" value="NAD(P)-binding Rossmann-fold domains"/>
    <property type="match status" value="1"/>
</dbReference>
<name>A0A7Z7ETT5_9GAMM</name>
<evidence type="ECO:0000256" key="8">
    <source>
        <dbReference type="ARBA" id="ARBA00023154"/>
    </source>
</evidence>
<comment type="catalytic activity">
    <reaction evidence="11 13">
        <text>(S)-2,3,4,5-tetrahydrodipicolinate + NADP(+) + H2O = (2S,4S)-4-hydroxy-2,3,4,5-tetrahydrodipicolinate + NADPH + H(+)</text>
        <dbReference type="Rhea" id="RHEA:35331"/>
        <dbReference type="ChEBI" id="CHEBI:15377"/>
        <dbReference type="ChEBI" id="CHEBI:15378"/>
        <dbReference type="ChEBI" id="CHEBI:16845"/>
        <dbReference type="ChEBI" id="CHEBI:57783"/>
        <dbReference type="ChEBI" id="CHEBI:58349"/>
        <dbReference type="ChEBI" id="CHEBI:67139"/>
        <dbReference type="EC" id="1.17.1.8"/>
    </reaction>
</comment>
<evidence type="ECO:0000256" key="7">
    <source>
        <dbReference type="ARBA" id="ARBA00023027"/>
    </source>
</evidence>
<keyword evidence="2 13" id="KW-0963">Cytoplasm</keyword>
<comment type="function">
    <text evidence="13">Catalyzes the conversion of 4-hydroxy-tetrahydrodipicolinate (HTPA) to tetrahydrodipicolinate.</text>
</comment>
<dbReference type="InterPro" id="IPR022664">
    <property type="entry name" value="DapB_N_CS"/>
</dbReference>
<reference evidence="17" key="1">
    <citation type="journal article" date="2018" name="Front. Microbiol.">
        <title>Genome-Based Analysis Reveals the Taxonomy and Diversity of the Family Idiomarinaceae.</title>
        <authorList>
            <person name="Liu Y."/>
            <person name="Lai Q."/>
            <person name="Shao Z."/>
        </authorList>
    </citation>
    <scope>NUCLEOTIDE SEQUENCE [LARGE SCALE GENOMIC DNA]</scope>
    <source>
        <strain evidence="17">KYW314</strain>
    </source>
</reference>
<evidence type="ECO:0000256" key="9">
    <source>
        <dbReference type="ARBA" id="ARBA00037922"/>
    </source>
</evidence>
<gene>
    <name evidence="13" type="primary">dapB</name>
    <name evidence="16" type="ORF">CWE22_04445</name>
</gene>